<evidence type="ECO:0000313" key="4">
    <source>
        <dbReference type="Proteomes" id="UP001178322"/>
    </source>
</evidence>
<dbReference type="SUPFAM" id="SSF160755">
    <property type="entry name" value="YugN-like"/>
    <property type="match status" value="1"/>
</dbReference>
<reference evidence="1 3" key="1">
    <citation type="submission" date="2019-11" db="EMBL/GenBank/DDBJ databases">
        <title>Whole Genome Sequencing and Comparative Genomic Analyses of Lysinibacillus pakistanensis LZH-9, a Halotolerant Strain with Excellent COD Removal Capability.</title>
        <authorList>
            <person name="Zhou H."/>
        </authorList>
    </citation>
    <scope>NUCLEOTIDE SEQUENCE [LARGE SCALE GENOMIC DNA]</scope>
    <source>
        <strain evidence="1 3">LZH-9</strain>
    </source>
</reference>
<protein>
    <submittedName>
        <fullName evidence="2">YugN family protein</fullName>
    </submittedName>
</protein>
<reference evidence="2" key="2">
    <citation type="submission" date="2023-05" db="EMBL/GenBank/DDBJ databases">
        <title>Comparative genomics of Bacillaceae isolates and their secondary metabolite potential.</title>
        <authorList>
            <person name="Song L."/>
            <person name="Nielsen L.J."/>
            <person name="Mohite O."/>
            <person name="Xu X."/>
            <person name="Weber T."/>
            <person name="Kovacs A.T."/>
        </authorList>
    </citation>
    <scope>NUCLEOTIDE SEQUENCE</scope>
    <source>
        <strain evidence="2">LY1</strain>
    </source>
</reference>
<dbReference type="Gene3D" id="3.30.310.100">
    <property type="entry name" value="YugN-like"/>
    <property type="match status" value="1"/>
</dbReference>
<dbReference type="Proteomes" id="UP000373269">
    <property type="component" value="Chromosome"/>
</dbReference>
<dbReference type="RefSeq" id="WP_283869017.1">
    <property type="nucleotide sequence ID" value="NZ_CP045835.1"/>
</dbReference>
<gene>
    <name evidence="1" type="ORF">GDS87_17280</name>
    <name evidence="2" type="ORF">QNH24_18680</name>
</gene>
<evidence type="ECO:0000313" key="3">
    <source>
        <dbReference type="Proteomes" id="UP000373269"/>
    </source>
</evidence>
<dbReference type="Pfam" id="PF08868">
    <property type="entry name" value="YugN"/>
    <property type="match status" value="1"/>
</dbReference>
<sequence length="137" mass="15589">MLQFDSKIVGKEIGFGYLRDKIEGRGFTIGGNWEYYKGSFDTVLWKEGGETIYLRVPFVVTEGELDNEDAKIRFQNPFVIKHVANVGLDYDEGSLLDASGVSQFQTPVDKDGHIHDKSRWISAGEQVVEKRVLPYFH</sequence>
<accession>A0AAX3WUQ1</accession>
<organism evidence="2 4">
    <name type="scientific">Lysinibacillus pakistanensis</name>
    <dbReference type="NCBI Taxonomy" id="759811"/>
    <lineage>
        <taxon>Bacteria</taxon>
        <taxon>Bacillati</taxon>
        <taxon>Bacillota</taxon>
        <taxon>Bacilli</taxon>
        <taxon>Bacillales</taxon>
        <taxon>Bacillaceae</taxon>
        <taxon>Lysinibacillus</taxon>
    </lineage>
</organism>
<dbReference type="AlphaFoldDB" id="A0AAX3WUQ1"/>
<dbReference type="EMBL" id="CP045835">
    <property type="protein sequence ID" value="QGG52578.1"/>
    <property type="molecule type" value="Genomic_DNA"/>
</dbReference>
<dbReference type="EMBL" id="CP126101">
    <property type="protein sequence ID" value="WHY50336.1"/>
    <property type="molecule type" value="Genomic_DNA"/>
</dbReference>
<proteinExistence type="predicted"/>
<evidence type="ECO:0000313" key="1">
    <source>
        <dbReference type="EMBL" id="QGG52578.1"/>
    </source>
</evidence>
<dbReference type="Proteomes" id="UP001178322">
    <property type="component" value="Chromosome"/>
</dbReference>
<dbReference type="InterPro" id="IPR036491">
    <property type="entry name" value="YugN-like_sf"/>
</dbReference>
<keyword evidence="3" id="KW-1185">Reference proteome</keyword>
<evidence type="ECO:0000313" key="2">
    <source>
        <dbReference type="EMBL" id="WHY50336.1"/>
    </source>
</evidence>
<dbReference type="InterPro" id="IPR014967">
    <property type="entry name" value="Uncharacterised_YugN-like"/>
</dbReference>
<name>A0AAX3WUQ1_9BACI</name>